<dbReference type="Pfam" id="PF11146">
    <property type="entry name" value="DUF2905"/>
    <property type="match status" value="1"/>
</dbReference>
<gene>
    <name evidence="2" type="ORF">AB840_11660</name>
</gene>
<evidence type="ECO:0000256" key="1">
    <source>
        <dbReference type="SAM" id="Phobius"/>
    </source>
</evidence>
<comment type="caution">
    <text evidence="2">The sequence shown here is derived from an EMBL/GenBank/DDBJ whole genome shotgun (WGS) entry which is preliminary data.</text>
</comment>
<keyword evidence="1" id="KW-0472">Membrane</keyword>
<dbReference type="AlphaFoldDB" id="A0A0J6ZLM6"/>
<name>A0A0J6ZLM6_9FIRM</name>
<proteinExistence type="predicted"/>
<keyword evidence="3" id="KW-1185">Reference proteome</keyword>
<dbReference type="STRING" id="39029.BSR42_07125"/>
<dbReference type="Proteomes" id="UP000036503">
    <property type="component" value="Unassembled WGS sequence"/>
</dbReference>
<evidence type="ECO:0000313" key="3">
    <source>
        <dbReference type="Proteomes" id="UP000036503"/>
    </source>
</evidence>
<keyword evidence="1" id="KW-1133">Transmembrane helix</keyword>
<dbReference type="InterPro" id="IPR021320">
    <property type="entry name" value="DUF2905"/>
</dbReference>
<dbReference type="InParanoid" id="A0A0J6ZLM6"/>
<reference evidence="2 3" key="1">
    <citation type="submission" date="2015-06" db="EMBL/GenBank/DDBJ databases">
        <title>Draft genome sequence of beer spoilage bacterium Megasphaera cerevisiae type strain 20462.</title>
        <authorList>
            <person name="Kutumbaka K."/>
            <person name="Pasmowitz J."/>
            <person name="Mategko J."/>
            <person name="Reyes D."/>
            <person name="Friedrich A."/>
            <person name="Han S."/>
            <person name="Martens-Habbena W."/>
            <person name="Neal-McKinney J."/>
            <person name="Janagama H.K."/>
            <person name="Nadala C."/>
            <person name="Samadpour M."/>
        </authorList>
    </citation>
    <scope>NUCLEOTIDE SEQUENCE [LARGE SCALE GENOMIC DNA]</scope>
    <source>
        <strain evidence="2 3">DSM 20462</strain>
    </source>
</reference>
<dbReference type="PATRIC" id="fig|1122219.3.peg.2289"/>
<protein>
    <recommendedName>
        <fullName evidence="4">DUF2905 domain-containing protein</fullName>
    </recommendedName>
</protein>
<organism evidence="2 3">
    <name type="scientific">Megasphaera cerevisiae DSM 20462</name>
    <dbReference type="NCBI Taxonomy" id="1122219"/>
    <lineage>
        <taxon>Bacteria</taxon>
        <taxon>Bacillati</taxon>
        <taxon>Bacillota</taxon>
        <taxon>Negativicutes</taxon>
        <taxon>Veillonellales</taxon>
        <taxon>Veillonellaceae</taxon>
        <taxon>Megasphaera</taxon>
    </lineage>
</organism>
<accession>A0A0J6ZLM6</accession>
<sequence>MAKILIILGVLCILAGLVWLLLDQVGWSRFIGHLPGDLNWTRGNISFHFPVVTCIIISIVLTVILNLFFRR</sequence>
<dbReference type="RefSeq" id="WP_048515021.1">
    <property type="nucleotide sequence ID" value="NZ_FUXD01000039.1"/>
</dbReference>
<feature type="transmembrane region" description="Helical" evidence="1">
    <location>
        <begin position="47"/>
        <end position="69"/>
    </location>
</feature>
<dbReference type="PANTHER" id="PTHR36443">
    <property type="entry name" value="BSR5223 PROTEIN"/>
    <property type="match status" value="1"/>
</dbReference>
<keyword evidence="1" id="KW-0812">Transmembrane</keyword>
<dbReference type="FunCoup" id="A0A0J6ZLM6">
    <property type="interactions" value="21"/>
</dbReference>
<dbReference type="OrthoDB" id="9811610at2"/>
<evidence type="ECO:0000313" key="2">
    <source>
        <dbReference type="EMBL" id="KMO85776.1"/>
    </source>
</evidence>
<dbReference type="EMBL" id="LEKT01000046">
    <property type="protein sequence ID" value="KMO85776.1"/>
    <property type="molecule type" value="Genomic_DNA"/>
</dbReference>
<evidence type="ECO:0008006" key="4">
    <source>
        <dbReference type="Google" id="ProtNLM"/>
    </source>
</evidence>
<dbReference type="PANTHER" id="PTHR36443:SF1">
    <property type="entry name" value="BSR5223 PROTEIN"/>
    <property type="match status" value="1"/>
</dbReference>